<gene>
    <name evidence="2" type="ORF">BO222_12585</name>
</gene>
<accession>A0A1U7NCR2</accession>
<dbReference type="AlphaFoldDB" id="A0A1U7NCR2"/>
<reference evidence="2 3" key="1">
    <citation type="submission" date="2016-11" db="EMBL/GenBank/DDBJ databases">
        <title>Description of two novel members of the family Erysipelotrichaceae: Ileibacterium lipovorans gen. nov., sp. nov. and Dubosiella newyorkensis, gen. nov., sp. nov.</title>
        <authorList>
            <person name="Cox L.M."/>
            <person name="Sohn J."/>
            <person name="Tyrrell K.L."/>
            <person name="Citron D.M."/>
            <person name="Lawson P.A."/>
            <person name="Patel N.B."/>
            <person name="Iizumi T."/>
            <person name="Perez-Perez G.I."/>
            <person name="Goldstein E.J."/>
            <person name="Blaser M.J."/>
        </authorList>
    </citation>
    <scope>NUCLEOTIDE SEQUENCE [LARGE SCALE GENOMIC DNA]</scope>
    <source>
        <strain evidence="2 3">NYU-BL-A3</strain>
    </source>
</reference>
<dbReference type="GeneID" id="82203959"/>
<evidence type="ECO:0000313" key="2">
    <source>
        <dbReference type="EMBL" id="OLU36394.1"/>
    </source>
</evidence>
<comment type="caution">
    <text evidence="2">The sequence shown here is derived from an EMBL/GenBank/DDBJ whole genome shotgun (WGS) entry which is preliminary data.</text>
</comment>
<keyword evidence="1" id="KW-0812">Transmembrane</keyword>
<organism evidence="2 3">
    <name type="scientific">Ileibacterium valens</name>
    <dbReference type="NCBI Taxonomy" id="1862668"/>
    <lineage>
        <taxon>Bacteria</taxon>
        <taxon>Bacillati</taxon>
        <taxon>Bacillota</taxon>
        <taxon>Erysipelotrichia</taxon>
        <taxon>Erysipelotrichales</taxon>
        <taxon>Erysipelotrichaceae</taxon>
        <taxon>Ileibacterium</taxon>
    </lineage>
</organism>
<name>A0A1U7NCR2_9FIRM</name>
<evidence type="ECO:0000313" key="3">
    <source>
        <dbReference type="Proteomes" id="UP000186341"/>
    </source>
</evidence>
<keyword evidence="1" id="KW-0472">Membrane</keyword>
<proteinExistence type="predicted"/>
<evidence type="ECO:0000256" key="1">
    <source>
        <dbReference type="SAM" id="Phobius"/>
    </source>
</evidence>
<keyword evidence="3" id="KW-1185">Reference proteome</keyword>
<dbReference type="EMBL" id="MPJW01000274">
    <property type="protein sequence ID" value="OLU36394.1"/>
    <property type="molecule type" value="Genomic_DNA"/>
</dbReference>
<sequence length="62" mass="6744">MKHVTSGKPAKTGLKILICLVYGIFAGVFLVQAYQGQTSFAFAFILCVIIAAGCYVNLRFIK</sequence>
<dbReference type="RefSeq" id="WP_075821103.1">
    <property type="nucleotide sequence ID" value="NZ_CAJUTZ010000154.1"/>
</dbReference>
<keyword evidence="1" id="KW-1133">Transmembrane helix</keyword>
<feature type="transmembrane region" description="Helical" evidence="1">
    <location>
        <begin position="40"/>
        <end position="58"/>
    </location>
</feature>
<feature type="transmembrane region" description="Helical" evidence="1">
    <location>
        <begin position="12"/>
        <end position="34"/>
    </location>
</feature>
<protein>
    <submittedName>
        <fullName evidence="2">Uncharacterized protein</fullName>
    </submittedName>
</protein>
<dbReference type="Proteomes" id="UP000186341">
    <property type="component" value="Unassembled WGS sequence"/>
</dbReference>